<dbReference type="AlphaFoldDB" id="A0A364K6H4"/>
<reference evidence="7 8" key="2">
    <citation type="submission" date="2018-06" db="EMBL/GenBank/DDBJ databases">
        <authorList>
            <person name="Zhirakovskaya E."/>
        </authorList>
    </citation>
    <scope>NUCLEOTIDE SEQUENCE [LARGE SCALE GENOMIC DNA]</scope>
    <source>
        <strain evidence="7 8">FBKL4.011</strain>
    </source>
</reference>
<dbReference type="OrthoDB" id="9792260at2"/>
<dbReference type="GO" id="GO:0004089">
    <property type="term" value="F:carbonate dehydratase activity"/>
    <property type="evidence" value="ECO:0007669"/>
    <property type="project" value="UniProtKB-EC"/>
</dbReference>
<proteinExistence type="inferred from homology"/>
<dbReference type="EC" id="4.2.1.1" evidence="2"/>
<dbReference type="InterPro" id="IPR036874">
    <property type="entry name" value="Carbonic_anhydrase_sf"/>
</dbReference>
<keyword evidence="4 6" id="KW-0862">Zinc</keyword>
<name>A0A364K6H4_9BACL</name>
<sequence>MSRLEEIMGYNRQFIEGKEYEPFITSKYPNKKLVIVTCMDTRLIELLPKALHIKNGDAKMIKTAGALITHPFGSAMKSVLVALTMLKAEEVLVIGHLECGMIGLHGDQVVSQLEEKGVAKEKIETLRHAGIDVDHWLDGCDQIEQGVLDTVKLIKNHPLLPPNTLVHGLTIDPKTGELTLLHQDQL</sequence>
<dbReference type="InterPro" id="IPR001765">
    <property type="entry name" value="Carbonic_anhydrase"/>
</dbReference>
<protein>
    <recommendedName>
        <fullName evidence="2">carbonic anhydrase</fullName>
        <ecNumber evidence="2">4.2.1.1</ecNumber>
    </recommendedName>
</protein>
<comment type="similarity">
    <text evidence="1">Belongs to the beta-class carbonic anhydrase family.</text>
</comment>
<evidence type="ECO:0000313" key="8">
    <source>
        <dbReference type="Proteomes" id="UP000251213"/>
    </source>
</evidence>
<comment type="caution">
    <text evidence="7">The sequence shown here is derived from an EMBL/GenBank/DDBJ whole genome shotgun (WGS) entry which is preliminary data.</text>
</comment>
<evidence type="ECO:0000256" key="2">
    <source>
        <dbReference type="ARBA" id="ARBA00012925"/>
    </source>
</evidence>
<reference evidence="7 8" key="1">
    <citation type="submission" date="2018-06" db="EMBL/GenBank/DDBJ databases">
        <title>Thermoflavimicrobium daqus sp. nov., a thermophilic microbe isolated from Moutai-flavour Daqu.</title>
        <authorList>
            <person name="Wang X."/>
            <person name="Zhou H."/>
        </authorList>
    </citation>
    <scope>NUCLEOTIDE SEQUENCE [LARGE SCALE GENOMIC DNA]</scope>
    <source>
        <strain evidence="7 8">FBKL4.011</strain>
    </source>
</reference>
<evidence type="ECO:0000256" key="5">
    <source>
        <dbReference type="ARBA" id="ARBA00048348"/>
    </source>
</evidence>
<keyword evidence="8" id="KW-1185">Reference proteome</keyword>
<dbReference type="SMART" id="SM00947">
    <property type="entry name" value="Pro_CA"/>
    <property type="match status" value="1"/>
</dbReference>
<keyword evidence="3 6" id="KW-0479">Metal-binding</keyword>
<feature type="binding site" evidence="6">
    <location>
        <position position="99"/>
    </location>
    <ligand>
        <name>Zn(2+)</name>
        <dbReference type="ChEBI" id="CHEBI:29105"/>
    </ligand>
</feature>
<evidence type="ECO:0000313" key="7">
    <source>
        <dbReference type="EMBL" id="RAL25909.1"/>
    </source>
</evidence>
<feature type="binding site" evidence="6">
    <location>
        <position position="40"/>
    </location>
    <ligand>
        <name>Zn(2+)</name>
        <dbReference type="ChEBI" id="CHEBI:29105"/>
    </ligand>
</feature>
<feature type="binding site" evidence="6">
    <location>
        <position position="38"/>
    </location>
    <ligand>
        <name>Zn(2+)</name>
        <dbReference type="ChEBI" id="CHEBI:29105"/>
    </ligand>
</feature>
<dbReference type="PANTHER" id="PTHR43175:SF3">
    <property type="entry name" value="CARBON DISULFIDE HYDROLASE"/>
    <property type="match status" value="1"/>
</dbReference>
<accession>A0A364K6H4</accession>
<evidence type="ECO:0000256" key="1">
    <source>
        <dbReference type="ARBA" id="ARBA00006217"/>
    </source>
</evidence>
<comment type="catalytic activity">
    <reaction evidence="5">
        <text>hydrogencarbonate + H(+) = CO2 + H2O</text>
        <dbReference type="Rhea" id="RHEA:10748"/>
        <dbReference type="ChEBI" id="CHEBI:15377"/>
        <dbReference type="ChEBI" id="CHEBI:15378"/>
        <dbReference type="ChEBI" id="CHEBI:16526"/>
        <dbReference type="ChEBI" id="CHEBI:17544"/>
        <dbReference type="EC" id="4.2.1.1"/>
    </reaction>
</comment>
<evidence type="ECO:0000256" key="4">
    <source>
        <dbReference type="ARBA" id="ARBA00022833"/>
    </source>
</evidence>
<dbReference type="Gene3D" id="3.40.1050.10">
    <property type="entry name" value="Carbonic anhydrase"/>
    <property type="match status" value="1"/>
</dbReference>
<feature type="binding site" evidence="6">
    <location>
        <position position="96"/>
    </location>
    <ligand>
        <name>Zn(2+)</name>
        <dbReference type="ChEBI" id="CHEBI:29105"/>
    </ligand>
</feature>
<comment type="cofactor">
    <cofactor evidence="6">
        <name>Zn(2+)</name>
        <dbReference type="ChEBI" id="CHEBI:29105"/>
    </cofactor>
    <text evidence="6">Binds 1 zinc ion per subunit.</text>
</comment>
<dbReference type="Pfam" id="PF00484">
    <property type="entry name" value="Pro_CA"/>
    <property type="match status" value="1"/>
</dbReference>
<dbReference type="GO" id="GO:0008270">
    <property type="term" value="F:zinc ion binding"/>
    <property type="evidence" value="ECO:0007669"/>
    <property type="project" value="InterPro"/>
</dbReference>
<dbReference type="CDD" id="cd03379">
    <property type="entry name" value="beta_CA_cladeD"/>
    <property type="match status" value="1"/>
</dbReference>
<dbReference type="SUPFAM" id="SSF53056">
    <property type="entry name" value="beta-carbonic anhydrase, cab"/>
    <property type="match status" value="1"/>
</dbReference>
<evidence type="ECO:0000256" key="6">
    <source>
        <dbReference type="PIRSR" id="PIRSR601765-1"/>
    </source>
</evidence>
<organism evidence="7 8">
    <name type="scientific">Thermoflavimicrobium daqui</name>
    <dbReference type="NCBI Taxonomy" id="2137476"/>
    <lineage>
        <taxon>Bacteria</taxon>
        <taxon>Bacillati</taxon>
        <taxon>Bacillota</taxon>
        <taxon>Bacilli</taxon>
        <taxon>Bacillales</taxon>
        <taxon>Thermoactinomycetaceae</taxon>
        <taxon>Thermoflavimicrobium</taxon>
    </lineage>
</organism>
<dbReference type="RefSeq" id="WP_113658523.1">
    <property type="nucleotide sequence ID" value="NZ_KZ845665.1"/>
</dbReference>
<gene>
    <name evidence="7" type="ORF">DL897_07485</name>
</gene>
<dbReference type="EMBL" id="QJKK01000003">
    <property type="protein sequence ID" value="RAL25909.1"/>
    <property type="molecule type" value="Genomic_DNA"/>
</dbReference>
<evidence type="ECO:0000256" key="3">
    <source>
        <dbReference type="ARBA" id="ARBA00022723"/>
    </source>
</evidence>
<dbReference type="PANTHER" id="PTHR43175">
    <property type="entry name" value="CARBONIC ANHYDRASE"/>
    <property type="match status" value="1"/>
</dbReference>
<dbReference type="Proteomes" id="UP000251213">
    <property type="component" value="Unassembled WGS sequence"/>
</dbReference>